<reference evidence="4" key="1">
    <citation type="submission" date="2021-02" db="EMBL/GenBank/DDBJ databases">
        <authorList>
            <person name="Nowell W R."/>
        </authorList>
    </citation>
    <scope>NUCLEOTIDE SEQUENCE</scope>
</reference>
<evidence type="ECO:0000256" key="1">
    <source>
        <dbReference type="ARBA" id="ARBA00022801"/>
    </source>
</evidence>
<dbReference type="EMBL" id="CAJOBG010001649">
    <property type="protein sequence ID" value="CAF3947400.1"/>
    <property type="molecule type" value="Genomic_DNA"/>
</dbReference>
<dbReference type="InterPro" id="IPR000560">
    <property type="entry name" value="His_Pase_clade-2"/>
</dbReference>
<proteinExistence type="predicted"/>
<dbReference type="Pfam" id="PF00328">
    <property type="entry name" value="His_Phos_2"/>
    <property type="match status" value="1"/>
</dbReference>
<evidence type="ECO:0000256" key="3">
    <source>
        <dbReference type="PIRSR" id="PIRSR000894-2"/>
    </source>
</evidence>
<gene>
    <name evidence="4" type="ORF">OVN521_LOCUS12033</name>
</gene>
<dbReference type="InterPro" id="IPR016274">
    <property type="entry name" value="Histidine_acid_Pase_euk"/>
</dbReference>
<feature type="disulfide bond" evidence="3">
    <location>
        <begin position="420"/>
        <end position="428"/>
    </location>
</feature>
<feature type="disulfide bond" evidence="3">
    <location>
        <begin position="66"/>
        <end position="396"/>
    </location>
</feature>
<organism evidence="4 5">
    <name type="scientific">Rotaria magnacalcarata</name>
    <dbReference type="NCBI Taxonomy" id="392030"/>
    <lineage>
        <taxon>Eukaryota</taxon>
        <taxon>Metazoa</taxon>
        <taxon>Spiralia</taxon>
        <taxon>Gnathifera</taxon>
        <taxon>Rotifera</taxon>
        <taxon>Eurotatoria</taxon>
        <taxon>Bdelloidea</taxon>
        <taxon>Philodinida</taxon>
        <taxon>Philodinidae</taxon>
        <taxon>Rotaria</taxon>
    </lineage>
</organism>
<accession>A0A819KJY0</accession>
<dbReference type="PANTHER" id="PTHR20963:SF14">
    <property type="entry name" value="ACID PHOSPHATASE, PUTATIVE-RELATED"/>
    <property type="match status" value="1"/>
</dbReference>
<keyword evidence="5" id="KW-1185">Reference proteome</keyword>
<dbReference type="InterPro" id="IPR029033">
    <property type="entry name" value="His_PPase_superfam"/>
</dbReference>
<dbReference type="Gene3D" id="3.40.50.1240">
    <property type="entry name" value="Phosphoglycerate mutase-like"/>
    <property type="match status" value="1"/>
</dbReference>
<dbReference type="GO" id="GO:0003993">
    <property type="term" value="F:acid phosphatase activity"/>
    <property type="evidence" value="ECO:0007669"/>
    <property type="project" value="TreeGrafter"/>
</dbReference>
<comment type="caution">
    <text evidence="4">The sequence shown here is derived from an EMBL/GenBank/DDBJ whole genome shotgun (WGS) entry which is preliminary data.</text>
</comment>
<dbReference type="AlphaFoldDB" id="A0A819KJY0"/>
<name>A0A819KJY0_9BILA</name>
<feature type="disulfide bond" evidence="3">
    <location>
        <begin position="263"/>
        <end position="276"/>
    </location>
</feature>
<keyword evidence="1" id="KW-0378">Hydrolase</keyword>
<keyword evidence="2" id="KW-0325">Glycoprotein</keyword>
<dbReference type="CDD" id="cd07061">
    <property type="entry name" value="HP_HAP_like"/>
    <property type="match status" value="1"/>
</dbReference>
<dbReference type="SUPFAM" id="SSF53254">
    <property type="entry name" value="Phosphoglycerate mutase-like"/>
    <property type="match status" value="1"/>
</dbReference>
<evidence type="ECO:0000313" key="4">
    <source>
        <dbReference type="EMBL" id="CAF3947400.1"/>
    </source>
</evidence>
<dbReference type="Proteomes" id="UP000663866">
    <property type="component" value="Unassembled WGS sequence"/>
</dbReference>
<protein>
    <submittedName>
        <fullName evidence="4">Uncharacterized protein</fullName>
    </submittedName>
</protein>
<dbReference type="PIRSF" id="PIRSF000894">
    <property type="entry name" value="Acid_phosphatase"/>
    <property type="match status" value="1"/>
</dbReference>
<sequence length="471" mass="53364">MDTLFSLFICDYQYNIHTIDVYSPWIISAGPTFNAYKFNVLQHLTSIAPYFESISDGLNPDPPQGCKVNKAVYLVRHGSIYVNDNDYLLTIEPFLQRLKNSSYYVDFSNSTDLAFLTHWTSYILNSQEQIEKLAKLGFLESFNFGARLAHRYPHLIPVKKDASFNVWGSSANRTLRSAEALFVGLYAGHETIGSVVSILEGRDQGANTLTPRRSCPIFNGSHAFKQSDEWLKYYTVPIIARLTAKGSGFQFTPKDVLAMQELCGYETIIRGSSAFCGIFTSEEWLSFEYYEDIKYYYELGYGNTKSVSLGMPWVVATSNLLNQTDVNDQHLYINIVHRQMPPFVLTALGLYNDSECTSPTNINHTLPSNEINHRRAWKTSRFLTFMSNIALERLDCTSAAYTGSFVRVLVNSTPEPLPGCRSGPSSSCPLKQYMDYVKRRSDSYEDFTKACGLENRNASETLSFFVKEKVV</sequence>
<keyword evidence="3" id="KW-1015">Disulfide bond</keyword>
<evidence type="ECO:0000256" key="2">
    <source>
        <dbReference type="ARBA" id="ARBA00023180"/>
    </source>
</evidence>
<dbReference type="PANTHER" id="PTHR20963">
    <property type="entry name" value="MULTIPLE INOSITOL POLYPHOSPHATE PHOSPHATASE-RELATED"/>
    <property type="match status" value="1"/>
</dbReference>
<evidence type="ECO:0000313" key="5">
    <source>
        <dbReference type="Proteomes" id="UP000663866"/>
    </source>
</evidence>